<reference evidence="2 3" key="1">
    <citation type="submission" date="2019-07" db="EMBL/GenBank/DDBJ databases">
        <title>Whole genome shotgun sequence of Acetobacter oeni NBRC 105207.</title>
        <authorList>
            <person name="Hosoyama A."/>
            <person name="Uohara A."/>
            <person name="Ohji S."/>
            <person name="Ichikawa N."/>
        </authorList>
    </citation>
    <scope>NUCLEOTIDE SEQUENCE [LARGE SCALE GENOMIC DNA]</scope>
    <source>
        <strain evidence="2 3">NBRC 105207</strain>
    </source>
</reference>
<protein>
    <submittedName>
        <fullName evidence="2">Uncharacterized protein</fullName>
    </submittedName>
</protein>
<gene>
    <name evidence="2" type="ORF">AOE01nite_10030</name>
</gene>
<proteinExistence type="predicted"/>
<keyword evidence="1" id="KW-0732">Signal</keyword>
<sequence length="69" mass="7190">MKAGLFAGFLALVTATTAVAPSVIFGTAVAAACRDNKGKFVRCPPQKPEKCRDTKGRYTKCTTDGGSAH</sequence>
<dbReference type="EMBL" id="BJYG01000010">
    <property type="protein sequence ID" value="GEN62779.1"/>
    <property type="molecule type" value="Genomic_DNA"/>
</dbReference>
<dbReference type="PROSITE" id="PS51257">
    <property type="entry name" value="PROKAR_LIPOPROTEIN"/>
    <property type="match status" value="1"/>
</dbReference>
<evidence type="ECO:0000256" key="1">
    <source>
        <dbReference type="SAM" id="SignalP"/>
    </source>
</evidence>
<dbReference type="AlphaFoldDB" id="A0A511XIK6"/>
<feature type="signal peptide" evidence="1">
    <location>
        <begin position="1"/>
        <end position="20"/>
    </location>
</feature>
<evidence type="ECO:0000313" key="2">
    <source>
        <dbReference type="EMBL" id="GEN62779.1"/>
    </source>
</evidence>
<organism evidence="2 3">
    <name type="scientific">Acetobacter oeni</name>
    <dbReference type="NCBI Taxonomy" id="304077"/>
    <lineage>
        <taxon>Bacteria</taxon>
        <taxon>Pseudomonadati</taxon>
        <taxon>Pseudomonadota</taxon>
        <taxon>Alphaproteobacteria</taxon>
        <taxon>Acetobacterales</taxon>
        <taxon>Acetobacteraceae</taxon>
        <taxon>Acetobacter</taxon>
    </lineage>
</organism>
<accession>A0A511XIK6</accession>
<evidence type="ECO:0000313" key="3">
    <source>
        <dbReference type="Proteomes" id="UP000321746"/>
    </source>
</evidence>
<keyword evidence="3" id="KW-1185">Reference proteome</keyword>
<comment type="caution">
    <text evidence="2">The sequence shown here is derived from an EMBL/GenBank/DDBJ whole genome shotgun (WGS) entry which is preliminary data.</text>
</comment>
<name>A0A511XIK6_9PROT</name>
<dbReference type="Proteomes" id="UP000321746">
    <property type="component" value="Unassembled WGS sequence"/>
</dbReference>
<dbReference type="RefSeq" id="WP_146886727.1">
    <property type="nucleotide sequence ID" value="NZ_BJYG01000010.1"/>
</dbReference>
<feature type="chain" id="PRO_5021702197" evidence="1">
    <location>
        <begin position="21"/>
        <end position="69"/>
    </location>
</feature>
<dbReference type="OrthoDB" id="7281717at2"/>